<evidence type="ECO:0000313" key="2">
    <source>
        <dbReference type="Proteomes" id="UP000278062"/>
    </source>
</evidence>
<dbReference type="InterPro" id="IPR032710">
    <property type="entry name" value="NTF2-like_dom_sf"/>
</dbReference>
<dbReference type="SUPFAM" id="SSF54427">
    <property type="entry name" value="NTF2-like"/>
    <property type="match status" value="1"/>
</dbReference>
<dbReference type="RefSeq" id="WP_074846594.1">
    <property type="nucleotide sequence ID" value="NZ_RBPB01000306.1"/>
</dbReference>
<evidence type="ECO:0000313" key="1">
    <source>
        <dbReference type="EMBL" id="RMO01758.1"/>
    </source>
</evidence>
<comment type="caution">
    <text evidence="1">The sequence shown here is derived from an EMBL/GenBank/DDBJ whole genome shotgun (WGS) entry which is preliminary data.</text>
</comment>
<organism evidence="1 2">
    <name type="scientific">Pseudomonas syringae pv. apii</name>
    <dbReference type="NCBI Taxonomy" id="81036"/>
    <lineage>
        <taxon>Bacteria</taxon>
        <taxon>Pseudomonadati</taxon>
        <taxon>Pseudomonadota</taxon>
        <taxon>Gammaproteobacteria</taxon>
        <taxon>Pseudomonadales</taxon>
        <taxon>Pseudomonadaceae</taxon>
        <taxon>Pseudomonas</taxon>
    </lineage>
</organism>
<gene>
    <name evidence="1" type="ORF">ALQ49_04723</name>
</gene>
<dbReference type="Proteomes" id="UP000278062">
    <property type="component" value="Unassembled WGS sequence"/>
</dbReference>
<protein>
    <recommendedName>
        <fullName evidence="3">SnoaL-like domain-containing protein</fullName>
    </recommendedName>
</protein>
<reference evidence="1 2" key="1">
    <citation type="submission" date="2018-08" db="EMBL/GenBank/DDBJ databases">
        <title>Recombination of ecologically and evolutionarily significant loci maintains genetic cohesion in the Pseudomonas syringae species complex.</title>
        <authorList>
            <person name="Dillon M."/>
            <person name="Thakur S."/>
            <person name="Almeida R.N.D."/>
            <person name="Weir B.S."/>
            <person name="Guttman D.S."/>
        </authorList>
    </citation>
    <scope>NUCLEOTIDE SEQUENCE [LARGE SCALE GENOMIC DNA]</scope>
    <source>
        <strain evidence="1 2">1089_5</strain>
    </source>
</reference>
<dbReference type="AlphaFoldDB" id="A0A3M3ND09"/>
<dbReference type="Gene3D" id="3.10.450.50">
    <property type="match status" value="1"/>
</dbReference>
<name>A0A3M3ND09_9PSED</name>
<evidence type="ECO:0008006" key="3">
    <source>
        <dbReference type="Google" id="ProtNLM"/>
    </source>
</evidence>
<accession>A0A3M3ND09</accession>
<proteinExistence type="predicted"/>
<dbReference type="EMBL" id="RBPL01000022">
    <property type="protein sequence ID" value="RMO01758.1"/>
    <property type="molecule type" value="Genomic_DNA"/>
</dbReference>
<sequence length="150" mass="16242">MISHEIYLLSLQLNQAYWACADGTADQVVQNLFVPSGRLQLGSLELTGQDQIERFFAERSLANEESGRITRHFSSGFAPVAESGKRLRVKSLVMVFAGTGALPLPSDVPSTIADVEDVLVLTSAGEWLFESRVIKPVFVGAAAAKFAQQS</sequence>